<proteinExistence type="predicted"/>
<dbReference type="Proteomes" id="UP000694541">
    <property type="component" value="Unplaced"/>
</dbReference>
<keyword evidence="2" id="KW-1185">Reference proteome</keyword>
<accession>A0A8B9MHV2</accession>
<organism evidence="1 2">
    <name type="scientific">Accipiter nisus</name>
    <name type="common">Eurasian sparrowhawk</name>
    <dbReference type="NCBI Taxonomy" id="211598"/>
    <lineage>
        <taxon>Eukaryota</taxon>
        <taxon>Metazoa</taxon>
        <taxon>Chordata</taxon>
        <taxon>Craniata</taxon>
        <taxon>Vertebrata</taxon>
        <taxon>Euteleostomi</taxon>
        <taxon>Archelosauria</taxon>
        <taxon>Archosauria</taxon>
        <taxon>Dinosauria</taxon>
        <taxon>Saurischia</taxon>
        <taxon>Theropoda</taxon>
        <taxon>Coelurosauria</taxon>
        <taxon>Aves</taxon>
        <taxon>Neognathae</taxon>
        <taxon>Neoaves</taxon>
        <taxon>Telluraves</taxon>
        <taxon>Accipitrimorphae</taxon>
        <taxon>Accipitriformes</taxon>
        <taxon>Accipitridae</taxon>
        <taxon>Accipitrinae</taxon>
        <taxon>Accipiter</taxon>
    </lineage>
</organism>
<dbReference type="Ensembl" id="ENSANIT00000008763.1">
    <property type="protein sequence ID" value="ENSANIP00000008472.1"/>
    <property type="gene ID" value="ENSANIG00000005721.1"/>
</dbReference>
<name>A0A8B9MHV2_9AVES</name>
<evidence type="ECO:0000313" key="2">
    <source>
        <dbReference type="Proteomes" id="UP000694541"/>
    </source>
</evidence>
<sequence>MRCQGKIDGVDTQVVGVKVAELGQGLAEVVHALDGVAQGVHHLLAMVEVGEVGLGRGVGDEHPDRAGQSVPLTPSWTPPHWPHVGLPPTCPPCPWGPWAHPAPLQGLGSEVLLVALHLIPDGLDQLLVFGGQHGGGWQWQAGLGGSSAHRDAFL</sequence>
<reference evidence="1" key="2">
    <citation type="submission" date="2025-09" db="UniProtKB">
        <authorList>
            <consortium name="Ensembl"/>
        </authorList>
    </citation>
    <scope>IDENTIFICATION</scope>
</reference>
<reference evidence="1" key="1">
    <citation type="submission" date="2025-08" db="UniProtKB">
        <authorList>
            <consortium name="Ensembl"/>
        </authorList>
    </citation>
    <scope>IDENTIFICATION</scope>
</reference>
<dbReference type="AlphaFoldDB" id="A0A8B9MHV2"/>
<evidence type="ECO:0000313" key="1">
    <source>
        <dbReference type="Ensembl" id="ENSANIP00000008472.1"/>
    </source>
</evidence>
<protein>
    <submittedName>
        <fullName evidence="1">Uncharacterized protein</fullName>
    </submittedName>
</protein>